<protein>
    <submittedName>
        <fullName evidence="7">DNA protecting protein DprA</fullName>
    </submittedName>
</protein>
<gene>
    <name evidence="7" type="ORF">A2W05_02255</name>
</gene>
<feature type="domain" description="Smf/DprA SLOG" evidence="4">
    <location>
        <begin position="79"/>
        <end position="286"/>
    </location>
</feature>
<dbReference type="NCBIfam" id="TIGR00732">
    <property type="entry name" value="dprA"/>
    <property type="match status" value="1"/>
</dbReference>
<reference evidence="7 8" key="1">
    <citation type="journal article" date="2016" name="Nat. Commun.">
        <title>Thousands of microbial genomes shed light on interconnected biogeochemical processes in an aquifer system.</title>
        <authorList>
            <person name="Anantharaman K."/>
            <person name="Brown C.T."/>
            <person name="Hug L.A."/>
            <person name="Sharon I."/>
            <person name="Castelle C.J."/>
            <person name="Probst A.J."/>
            <person name="Thomas B.C."/>
            <person name="Singh A."/>
            <person name="Wilkins M.J."/>
            <person name="Karaoz U."/>
            <person name="Brodie E.L."/>
            <person name="Williams K.H."/>
            <person name="Hubbard S.S."/>
            <person name="Banfield J.F."/>
        </authorList>
    </citation>
    <scope>NUCLEOTIDE SEQUENCE [LARGE SCALE GENOMIC DNA]</scope>
</reference>
<sequence length="366" mass="40150">MDQKKDWIALNLVRGIGKILFTRLLQHFGSASNVLKASCQELIKIRGIGDKIAEEIISLKDGKLIEEELRLIKENNVEVLTLDSPEYPVALKTIYNPPPVLYVKGSIKDFENGIAIVGSRNPTFYGKAITEKLTVELVAKGFAIVSGMARGIDTVAHSSAIEKGGKTIAVLGSGLNMIYPQENSRLAENISKSGAVISEFPMKMPPHRENFPVRNRIISGLSIGTLVIEASEKSGALITAKQALEQGREVFAIPGNVNSRNSKGTNALIKEGAKLVEDVEDIISELNLPQKSKTKQSEEVSRKLQVNLSEEEMIIYTVINENPIHIDVITKESNLPVNRVSAILLALEMNGVIRQEAGKMFSKILW</sequence>
<name>A0A1F7S3J4_9BACT</name>
<comment type="similarity">
    <text evidence="1">Belongs to the DprA/Smf family.</text>
</comment>
<feature type="domain" description="DisA/LigA helix-hairpin-helix motif" evidence="5">
    <location>
        <begin position="13"/>
        <end position="57"/>
    </location>
</feature>
<dbReference type="Proteomes" id="UP000178797">
    <property type="component" value="Unassembled WGS sequence"/>
</dbReference>
<evidence type="ECO:0000259" key="5">
    <source>
        <dbReference type="Pfam" id="PF12826"/>
    </source>
</evidence>
<keyword evidence="2" id="KW-0227">DNA damage</keyword>
<evidence type="ECO:0000313" key="7">
    <source>
        <dbReference type="EMBL" id="OGL47824.1"/>
    </source>
</evidence>
<dbReference type="InterPro" id="IPR041614">
    <property type="entry name" value="DprA_WH"/>
</dbReference>
<feature type="domain" description="DprA winged helix" evidence="6">
    <location>
        <begin position="307"/>
        <end position="359"/>
    </location>
</feature>
<evidence type="ECO:0000256" key="3">
    <source>
        <dbReference type="ARBA" id="ARBA00023204"/>
    </source>
</evidence>
<dbReference type="GO" id="GO:0006281">
    <property type="term" value="P:DNA repair"/>
    <property type="evidence" value="ECO:0007669"/>
    <property type="project" value="UniProtKB-KW"/>
</dbReference>
<organism evidence="7 8">
    <name type="scientific">Candidatus Schekmanbacteria bacterium RBG_16_38_10</name>
    <dbReference type="NCBI Taxonomy" id="1817879"/>
    <lineage>
        <taxon>Bacteria</taxon>
        <taxon>Candidatus Schekmaniibacteriota</taxon>
    </lineage>
</organism>
<dbReference type="PANTHER" id="PTHR43022">
    <property type="entry name" value="PROTEIN SMF"/>
    <property type="match status" value="1"/>
</dbReference>
<evidence type="ECO:0000259" key="6">
    <source>
        <dbReference type="Pfam" id="PF17782"/>
    </source>
</evidence>
<evidence type="ECO:0000313" key="8">
    <source>
        <dbReference type="Proteomes" id="UP000178797"/>
    </source>
</evidence>
<dbReference type="Pfam" id="PF12826">
    <property type="entry name" value="HHH_2"/>
    <property type="match status" value="1"/>
</dbReference>
<accession>A0A1F7S3J4</accession>
<dbReference type="InterPro" id="IPR057666">
    <property type="entry name" value="DrpA_SLOG"/>
</dbReference>
<dbReference type="AlphaFoldDB" id="A0A1F7S3J4"/>
<dbReference type="InterPro" id="IPR041663">
    <property type="entry name" value="DisA/LigA_HHH"/>
</dbReference>
<dbReference type="Pfam" id="PF02481">
    <property type="entry name" value="DNA_processg_A"/>
    <property type="match status" value="1"/>
</dbReference>
<evidence type="ECO:0000259" key="4">
    <source>
        <dbReference type="Pfam" id="PF02481"/>
    </source>
</evidence>
<dbReference type="Gene3D" id="1.10.10.10">
    <property type="entry name" value="Winged helix-like DNA-binding domain superfamily/Winged helix DNA-binding domain"/>
    <property type="match status" value="1"/>
</dbReference>
<dbReference type="Gene3D" id="3.40.50.450">
    <property type="match status" value="1"/>
</dbReference>
<dbReference type="GO" id="GO:0009294">
    <property type="term" value="P:DNA-mediated transformation"/>
    <property type="evidence" value="ECO:0007669"/>
    <property type="project" value="InterPro"/>
</dbReference>
<dbReference type="PANTHER" id="PTHR43022:SF1">
    <property type="entry name" value="PROTEIN SMF"/>
    <property type="match status" value="1"/>
</dbReference>
<dbReference type="SUPFAM" id="SSF47781">
    <property type="entry name" value="RuvA domain 2-like"/>
    <property type="match status" value="1"/>
</dbReference>
<dbReference type="InterPro" id="IPR036388">
    <property type="entry name" value="WH-like_DNA-bd_sf"/>
</dbReference>
<proteinExistence type="inferred from homology"/>
<dbReference type="EMBL" id="MGDE01000006">
    <property type="protein sequence ID" value="OGL47824.1"/>
    <property type="molecule type" value="Genomic_DNA"/>
</dbReference>
<keyword evidence="3" id="KW-0234">DNA repair</keyword>
<dbReference type="InterPro" id="IPR010994">
    <property type="entry name" value="RuvA_2-like"/>
</dbReference>
<dbReference type="SUPFAM" id="SSF102405">
    <property type="entry name" value="MCP/YpsA-like"/>
    <property type="match status" value="1"/>
</dbReference>
<dbReference type="Pfam" id="PF17782">
    <property type="entry name" value="WHD_DprA"/>
    <property type="match status" value="1"/>
</dbReference>
<comment type="caution">
    <text evidence="7">The sequence shown here is derived from an EMBL/GenBank/DDBJ whole genome shotgun (WGS) entry which is preliminary data.</text>
</comment>
<dbReference type="InterPro" id="IPR003488">
    <property type="entry name" value="DprA"/>
</dbReference>
<evidence type="ECO:0000256" key="1">
    <source>
        <dbReference type="ARBA" id="ARBA00006525"/>
    </source>
</evidence>
<evidence type="ECO:0000256" key="2">
    <source>
        <dbReference type="ARBA" id="ARBA00022763"/>
    </source>
</evidence>